<dbReference type="Proteomes" id="UP000450000">
    <property type="component" value="Unassembled WGS sequence"/>
</dbReference>
<gene>
    <name evidence="1" type="ORF">F7Q99_38840</name>
    <name evidence="2" type="ORF">F7Q99_39280</name>
    <name evidence="3" type="ORF">F7Q99_39315</name>
    <name evidence="4" type="ORF">F7Q99_39775</name>
    <name evidence="5" type="ORF">F7Q99_39810</name>
    <name evidence="6" type="ORF">F7Q99_39900</name>
    <name evidence="7" type="ORF">F7Q99_40065</name>
    <name evidence="8" type="ORF">F7Q99_40155</name>
</gene>
<evidence type="ECO:0000313" key="1">
    <source>
        <dbReference type="EMBL" id="MQS17991.1"/>
    </source>
</evidence>
<evidence type="ECO:0000313" key="2">
    <source>
        <dbReference type="EMBL" id="MQS18074.1"/>
    </source>
</evidence>
<evidence type="ECO:0000313" key="5">
    <source>
        <dbReference type="EMBL" id="MQS18169.1"/>
    </source>
</evidence>
<sequence length="80" mass="8471">MDTTTREALVAFQRLRTALAVVALDPARRARATDFTAPLQVLAEEANAKMTAAGFLDASGPTVTTQEIEALIRQAGLTAL</sequence>
<organism evidence="8 9">
    <name type="scientific">Streptomyces kaniharaensis</name>
    <dbReference type="NCBI Taxonomy" id="212423"/>
    <lineage>
        <taxon>Bacteria</taxon>
        <taxon>Bacillati</taxon>
        <taxon>Actinomycetota</taxon>
        <taxon>Actinomycetes</taxon>
        <taxon>Kitasatosporales</taxon>
        <taxon>Streptomycetaceae</taxon>
        <taxon>Streptomyces</taxon>
    </lineage>
</organism>
<evidence type="ECO:0000313" key="6">
    <source>
        <dbReference type="EMBL" id="MQS18186.1"/>
    </source>
</evidence>
<keyword evidence="9" id="KW-1185">Reference proteome</keyword>
<dbReference type="AlphaFoldDB" id="A0A6N7L2X3"/>
<protein>
    <submittedName>
        <fullName evidence="8">Uncharacterized protein</fullName>
    </submittedName>
</protein>
<dbReference type="EMBL" id="WBOF01000019">
    <property type="protein sequence ID" value="MQS18232.1"/>
    <property type="molecule type" value="Genomic_DNA"/>
</dbReference>
<reference evidence="8 9" key="1">
    <citation type="submission" date="2019-09" db="EMBL/GenBank/DDBJ databases">
        <title>Genome Sequences of Streptomyces kaniharaensis ATCC 21070.</title>
        <authorList>
            <person name="Zhu W."/>
            <person name="De Crecy-Lagard V."/>
            <person name="Richards N.G."/>
        </authorList>
    </citation>
    <scope>NUCLEOTIDE SEQUENCE [LARGE SCALE GENOMIC DNA]</scope>
    <source>
        <strain evidence="8 9">SF-557</strain>
    </source>
</reference>
<evidence type="ECO:0000313" key="4">
    <source>
        <dbReference type="EMBL" id="MQS18162.1"/>
    </source>
</evidence>
<dbReference type="EMBL" id="WBOF01000013">
    <property type="protein sequence ID" value="MQS18081.1"/>
    <property type="molecule type" value="Genomic_DNA"/>
</dbReference>
<dbReference type="RefSeq" id="WP_153471981.1">
    <property type="nucleotide sequence ID" value="NZ_WBOF01000009.1"/>
</dbReference>
<evidence type="ECO:0000313" key="8">
    <source>
        <dbReference type="EMBL" id="MQS18232.1"/>
    </source>
</evidence>
<evidence type="ECO:0000313" key="3">
    <source>
        <dbReference type="EMBL" id="MQS18081.1"/>
    </source>
</evidence>
<comment type="caution">
    <text evidence="8">The sequence shown here is derived from an EMBL/GenBank/DDBJ whole genome shotgun (WGS) entry which is preliminary data.</text>
</comment>
<evidence type="ECO:0000313" key="7">
    <source>
        <dbReference type="EMBL" id="MQS18215.1"/>
    </source>
</evidence>
<dbReference type="EMBL" id="WBOF01000009">
    <property type="protein sequence ID" value="MQS17991.1"/>
    <property type="molecule type" value="Genomic_DNA"/>
</dbReference>
<dbReference type="EMBL" id="WBOF01000016">
    <property type="protein sequence ID" value="MQS18162.1"/>
    <property type="molecule type" value="Genomic_DNA"/>
</dbReference>
<proteinExistence type="predicted"/>
<accession>A0A6N7L2X3</accession>
<dbReference type="EMBL" id="WBOF01000017">
    <property type="protein sequence ID" value="MQS18186.1"/>
    <property type="molecule type" value="Genomic_DNA"/>
</dbReference>
<evidence type="ECO:0000313" key="9">
    <source>
        <dbReference type="Proteomes" id="UP000450000"/>
    </source>
</evidence>
<dbReference type="EMBL" id="WBOF01000019">
    <property type="protein sequence ID" value="MQS18215.1"/>
    <property type="molecule type" value="Genomic_DNA"/>
</dbReference>
<dbReference type="EMBL" id="WBOF01000017">
    <property type="protein sequence ID" value="MQS18169.1"/>
    <property type="molecule type" value="Genomic_DNA"/>
</dbReference>
<name>A0A6N7L2X3_9ACTN</name>
<dbReference type="EMBL" id="WBOF01000013">
    <property type="protein sequence ID" value="MQS18074.1"/>
    <property type="molecule type" value="Genomic_DNA"/>
</dbReference>